<dbReference type="OrthoDB" id="6381520at2"/>
<dbReference type="Proteomes" id="UP000052052">
    <property type="component" value="Unassembled WGS sequence"/>
</dbReference>
<dbReference type="GO" id="GO:0016788">
    <property type="term" value="F:hydrolase activity, acting on ester bonds"/>
    <property type="evidence" value="ECO:0007669"/>
    <property type="project" value="TreeGrafter"/>
</dbReference>
<keyword evidence="4" id="KW-1185">Reference proteome</keyword>
<accession>A0A0R0CMD8</accession>
<dbReference type="Gene3D" id="3.40.50.1820">
    <property type="entry name" value="alpha/beta hydrolase"/>
    <property type="match status" value="1"/>
</dbReference>
<gene>
    <name evidence="3" type="ORF">ABB29_03400</name>
</gene>
<organism evidence="3 4">
    <name type="scientific">Pseudoxanthomonas dokdonensis</name>
    <dbReference type="NCBI Taxonomy" id="344882"/>
    <lineage>
        <taxon>Bacteria</taxon>
        <taxon>Pseudomonadati</taxon>
        <taxon>Pseudomonadota</taxon>
        <taxon>Gammaproteobacteria</taxon>
        <taxon>Lysobacterales</taxon>
        <taxon>Lysobacteraceae</taxon>
        <taxon>Pseudoxanthomonas</taxon>
    </lineage>
</organism>
<dbReference type="InterPro" id="IPR029058">
    <property type="entry name" value="AB_hydrolase_fold"/>
</dbReference>
<dbReference type="InterPro" id="IPR000801">
    <property type="entry name" value="Esterase-like"/>
</dbReference>
<dbReference type="PANTHER" id="PTHR40841:SF2">
    <property type="entry name" value="SIDEROPHORE-DEGRADING ESTERASE (EUROFUNG)"/>
    <property type="match status" value="1"/>
</dbReference>
<comment type="caution">
    <text evidence="3">The sequence shown here is derived from an EMBL/GenBank/DDBJ whole genome shotgun (WGS) entry which is preliminary data.</text>
</comment>
<reference evidence="3 4" key="1">
    <citation type="submission" date="2015-05" db="EMBL/GenBank/DDBJ databases">
        <title>Genome sequencing and analysis of members of genus Stenotrophomonas.</title>
        <authorList>
            <person name="Patil P.P."/>
            <person name="Midha S."/>
            <person name="Patil P.B."/>
        </authorList>
    </citation>
    <scope>NUCLEOTIDE SEQUENCE [LARGE SCALE GENOMIC DNA]</scope>
    <source>
        <strain evidence="3 4">DSM 21858</strain>
    </source>
</reference>
<protein>
    <submittedName>
        <fullName evidence="3">Esterase</fullName>
    </submittedName>
</protein>
<dbReference type="EMBL" id="LDJL01000004">
    <property type="protein sequence ID" value="KRG71193.1"/>
    <property type="molecule type" value="Genomic_DNA"/>
</dbReference>
<dbReference type="InterPro" id="IPR052558">
    <property type="entry name" value="Siderophore_Hydrolase_D"/>
</dbReference>
<evidence type="ECO:0000256" key="1">
    <source>
        <dbReference type="ARBA" id="ARBA00005622"/>
    </source>
</evidence>
<evidence type="ECO:0000313" key="3">
    <source>
        <dbReference type="EMBL" id="KRG71193.1"/>
    </source>
</evidence>
<evidence type="ECO:0000313" key="4">
    <source>
        <dbReference type="Proteomes" id="UP000052052"/>
    </source>
</evidence>
<dbReference type="PANTHER" id="PTHR40841">
    <property type="entry name" value="SIDEROPHORE TRIACETYLFUSARININE C ESTERASE"/>
    <property type="match status" value="1"/>
</dbReference>
<dbReference type="SUPFAM" id="SSF53474">
    <property type="entry name" value="alpha/beta-Hydrolases"/>
    <property type="match status" value="1"/>
</dbReference>
<proteinExistence type="inferred from homology"/>
<dbReference type="STRING" id="344882.ABB29_03400"/>
<comment type="similarity">
    <text evidence="1">Belongs to the esterase D family.</text>
</comment>
<dbReference type="AlphaFoldDB" id="A0A0R0CMD8"/>
<sequence length="307" mass="34075">MLVLAACSDPPPVSPVQSGLTQADSVAASAKVSASTDQRGNGLPYEIIGSQVWDVPDPVSGRDYQVFVALPASYADEPDRRYPVMYVTDAAYAFPLIKQIARRLNGEGPAIEEFILVGLSYAVGEAGMPSRRRDYTPTPAGASGAPDDAVHGQSEAYIAYLRDNVLPFVAKRFRTDEQQRLLLGHSYGGLLATQVLLTQPRLFTGYVLGSPSYWYDHRVMEQFEQRYADAHDDLPASVYIYVGEYEQRRFGKTYDMVSDARRMANNLRSRRYPSLQLQLDVLADEDHLSVAPRGFTHGLKYLLGVKQ</sequence>
<evidence type="ECO:0000256" key="2">
    <source>
        <dbReference type="ARBA" id="ARBA00022801"/>
    </source>
</evidence>
<dbReference type="PATRIC" id="fig|344882.3.peg.2009"/>
<keyword evidence="2" id="KW-0378">Hydrolase</keyword>
<dbReference type="Pfam" id="PF00756">
    <property type="entry name" value="Esterase"/>
    <property type="match status" value="1"/>
</dbReference>
<dbReference type="RefSeq" id="WP_057657217.1">
    <property type="nucleotide sequence ID" value="NZ_LDJL01000004.1"/>
</dbReference>
<name>A0A0R0CMD8_9GAMM</name>